<proteinExistence type="predicted"/>
<dbReference type="Proteomes" id="UP001062263">
    <property type="component" value="Chromosome"/>
</dbReference>
<accession>A0ABM7ZGN7</accession>
<protein>
    <submittedName>
        <fullName evidence="1">Uncharacterized protein</fullName>
    </submittedName>
</protein>
<sequence>MRRIQFGGFGTCLFSGGLFRFGLPPDAPQKKDEERIKVIESGWEPSIIPELFFQGAIALPESRETEKFLSSG</sequence>
<organism evidence="1 2">
    <name type="scientific">Akkermansia biwaensis</name>
    <dbReference type="NCBI Taxonomy" id="2946555"/>
    <lineage>
        <taxon>Bacteria</taxon>
        <taxon>Pseudomonadati</taxon>
        <taxon>Verrucomicrobiota</taxon>
        <taxon>Verrucomicrobiia</taxon>
        <taxon>Verrucomicrobiales</taxon>
        <taxon>Akkermansiaceae</taxon>
        <taxon>Akkermansia</taxon>
    </lineage>
</organism>
<gene>
    <name evidence="1" type="ORF">Abiwalacus_14570</name>
</gene>
<reference evidence="1" key="1">
    <citation type="submission" date="2022-06" db="EMBL/GenBank/DDBJ databases">
        <title>Akkermansia biwalacus sp. nov., an anaerobic mucin-degrading bacterium isolated from human intestine.</title>
        <authorList>
            <person name="Kobayashi Y."/>
            <person name="Inoue S."/>
            <person name="Kawahara T."/>
            <person name="Kohda N."/>
        </authorList>
    </citation>
    <scope>NUCLEOTIDE SEQUENCE</scope>
    <source>
        <strain evidence="1">WON2089</strain>
    </source>
</reference>
<evidence type="ECO:0000313" key="2">
    <source>
        <dbReference type="Proteomes" id="UP001062263"/>
    </source>
</evidence>
<name>A0ABM7ZGN7_9BACT</name>
<keyword evidence="2" id="KW-1185">Reference proteome</keyword>
<evidence type="ECO:0000313" key="1">
    <source>
        <dbReference type="EMBL" id="BDL43883.1"/>
    </source>
</evidence>
<dbReference type="EMBL" id="AP025943">
    <property type="protein sequence ID" value="BDL43883.1"/>
    <property type="molecule type" value="Genomic_DNA"/>
</dbReference>